<feature type="transmembrane region" description="Helical" evidence="1">
    <location>
        <begin position="480"/>
        <end position="504"/>
    </location>
</feature>
<dbReference type="GO" id="GO:0005227">
    <property type="term" value="F:calcium-activated cation channel activity"/>
    <property type="evidence" value="ECO:0007669"/>
    <property type="project" value="InterPro"/>
</dbReference>
<name>A0A0D3L187_EMIH1</name>
<dbReference type="EnsemblProtists" id="EOD41772">
    <property type="protein sequence ID" value="EOD41772"/>
    <property type="gene ID" value="EMIHUDRAFT_194280"/>
</dbReference>
<feature type="transmembrane region" description="Helical" evidence="1">
    <location>
        <begin position="128"/>
        <end position="151"/>
    </location>
</feature>
<dbReference type="Proteomes" id="UP000013827">
    <property type="component" value="Unassembled WGS sequence"/>
</dbReference>
<feature type="transmembrane region" description="Helical" evidence="1">
    <location>
        <begin position="426"/>
        <end position="459"/>
    </location>
</feature>
<evidence type="ECO:0000256" key="1">
    <source>
        <dbReference type="SAM" id="Phobius"/>
    </source>
</evidence>
<feature type="transmembrane region" description="Helical" evidence="1">
    <location>
        <begin position="631"/>
        <end position="652"/>
    </location>
</feature>
<protein>
    <recommendedName>
        <fullName evidence="4">CSC1/OSCA1-like 7TM region domain-containing protein</fullName>
    </recommendedName>
</protein>
<dbReference type="GO" id="GO:0005886">
    <property type="term" value="C:plasma membrane"/>
    <property type="evidence" value="ECO:0007669"/>
    <property type="project" value="TreeGrafter"/>
</dbReference>
<feature type="transmembrane region" description="Helical" evidence="1">
    <location>
        <begin position="686"/>
        <end position="707"/>
    </location>
</feature>
<proteinExistence type="predicted"/>
<dbReference type="GeneID" id="17287042"/>
<evidence type="ECO:0000313" key="3">
    <source>
        <dbReference type="Proteomes" id="UP000013827"/>
    </source>
</evidence>
<dbReference type="PANTHER" id="PTHR13018:SF83">
    <property type="entry name" value="RRM DOMAIN-CONTAINING PROTEIN"/>
    <property type="match status" value="1"/>
</dbReference>
<dbReference type="AlphaFoldDB" id="A0A0D3L187"/>
<dbReference type="InterPro" id="IPR045122">
    <property type="entry name" value="Csc1-like"/>
</dbReference>
<dbReference type="OMA" id="FITWAND"/>
<feature type="transmembrane region" description="Helical" evidence="1">
    <location>
        <begin position="384"/>
        <end position="406"/>
    </location>
</feature>
<dbReference type="KEGG" id="ehx:EMIHUDRAFT_194280"/>
<evidence type="ECO:0008006" key="4">
    <source>
        <dbReference type="Google" id="ProtNLM"/>
    </source>
</evidence>
<dbReference type="PANTHER" id="PTHR13018">
    <property type="entry name" value="PROBABLE MEMBRANE PROTEIN DUF221-RELATED"/>
    <property type="match status" value="1"/>
</dbReference>
<reference evidence="2" key="2">
    <citation type="submission" date="2024-10" db="UniProtKB">
        <authorList>
            <consortium name="EnsemblProtists"/>
        </authorList>
    </citation>
    <scope>IDENTIFICATION</scope>
</reference>
<keyword evidence="1" id="KW-0812">Transmembrane</keyword>
<accession>A0A0D3L187</accession>
<keyword evidence="3" id="KW-1185">Reference proteome</keyword>
<sequence>MASEPGRVPHLAQARLSAAWRGHAIRRATLTQVAALVAKPSLQVSRQVQRAALPRDHEGKLLPLSCSIDCFKVFGSGVYSYMEWQRFMFVTFSLAFAVVLPSMVSNVSGSNLENASWLTKGSLGDVKAAAINASYGAVELIVLSIFVISLFRGRDIIAAAKDQVDHYDPEEAPEETTVWLRGLPPRIQAAVLQSQLECFGECTQVVLARKDGVLLKRLSARQHLLENLQHLTALLYLSRQAERCRQGSARRELLRPVLELLDRVGQTASADDLLAKEEEARRELAEHDSITARLSRQAYDGTGDAFATFSKAEQARRCIEAIAISSRPHRRARVPRKAKVGIEAPVPSLPTLPSGVTAQRAPAPSDILWEGLATPARERLWRQVVSTTITMLIAGTGTAIIAFITWANDKNGGLLSDALPRDRGGFSGLIMDLLAVLLLQALPCIFGNLILFASTPVLADVLERHPTYSDREASVFAKLLFFQVVNTVASAMIFLSVTGGIFGRSWYSLGGATVATVMGPLGDALVIPTLLDWISLNTPIRRYLLAPRQKTQQRMDRLFIKDSDLYLAFRIQLAGKFVVVCLVFGSALPILYLFGALFFSYGMLIDRHNLLRNQCPPPRTFPKLTWRAHTTVFPLAIVGHVCMTPIFFHHLALSDARELLSLPPPSSSIPVHAPAPPPPVLATDNFSTAVIFSIVLAVVAALVILVYRFGRTHLHLDESTVQRAVDVAEDAVEQTIKRAASGAQSLFDRAPLLA</sequence>
<dbReference type="STRING" id="2903.R1E2X4"/>
<organism evidence="2 3">
    <name type="scientific">Emiliania huxleyi (strain CCMP1516)</name>
    <dbReference type="NCBI Taxonomy" id="280463"/>
    <lineage>
        <taxon>Eukaryota</taxon>
        <taxon>Haptista</taxon>
        <taxon>Haptophyta</taxon>
        <taxon>Prymnesiophyceae</taxon>
        <taxon>Isochrysidales</taxon>
        <taxon>Noelaerhabdaceae</taxon>
        <taxon>Emiliania</taxon>
    </lineage>
</organism>
<evidence type="ECO:0000313" key="2">
    <source>
        <dbReference type="EnsemblProtists" id="EOD41772"/>
    </source>
</evidence>
<feature type="transmembrane region" description="Helical" evidence="1">
    <location>
        <begin position="87"/>
        <end position="108"/>
    </location>
</feature>
<dbReference type="RefSeq" id="XP_005794201.1">
    <property type="nucleotide sequence ID" value="XM_005794144.1"/>
</dbReference>
<dbReference type="HOGENOM" id="CLU_369374_0_0_1"/>
<dbReference type="PaxDb" id="2903-EOD41772"/>
<reference evidence="3" key="1">
    <citation type="journal article" date="2013" name="Nature">
        <title>Pan genome of the phytoplankton Emiliania underpins its global distribution.</title>
        <authorList>
            <person name="Read B.A."/>
            <person name="Kegel J."/>
            <person name="Klute M.J."/>
            <person name="Kuo A."/>
            <person name="Lefebvre S.C."/>
            <person name="Maumus F."/>
            <person name="Mayer C."/>
            <person name="Miller J."/>
            <person name="Monier A."/>
            <person name="Salamov A."/>
            <person name="Young J."/>
            <person name="Aguilar M."/>
            <person name="Claverie J.M."/>
            <person name="Frickenhaus S."/>
            <person name="Gonzalez K."/>
            <person name="Herman E.K."/>
            <person name="Lin Y.C."/>
            <person name="Napier J."/>
            <person name="Ogata H."/>
            <person name="Sarno A.F."/>
            <person name="Shmutz J."/>
            <person name="Schroeder D."/>
            <person name="de Vargas C."/>
            <person name="Verret F."/>
            <person name="von Dassow P."/>
            <person name="Valentin K."/>
            <person name="Van de Peer Y."/>
            <person name="Wheeler G."/>
            <person name="Dacks J.B."/>
            <person name="Delwiche C.F."/>
            <person name="Dyhrman S.T."/>
            <person name="Glockner G."/>
            <person name="John U."/>
            <person name="Richards T."/>
            <person name="Worden A.Z."/>
            <person name="Zhang X."/>
            <person name="Grigoriev I.V."/>
            <person name="Allen A.E."/>
            <person name="Bidle K."/>
            <person name="Borodovsky M."/>
            <person name="Bowler C."/>
            <person name="Brownlee C."/>
            <person name="Cock J.M."/>
            <person name="Elias M."/>
            <person name="Gladyshev V.N."/>
            <person name="Groth M."/>
            <person name="Guda C."/>
            <person name="Hadaegh A."/>
            <person name="Iglesias-Rodriguez M.D."/>
            <person name="Jenkins J."/>
            <person name="Jones B.M."/>
            <person name="Lawson T."/>
            <person name="Leese F."/>
            <person name="Lindquist E."/>
            <person name="Lobanov A."/>
            <person name="Lomsadze A."/>
            <person name="Malik S.B."/>
            <person name="Marsh M.E."/>
            <person name="Mackinder L."/>
            <person name="Mock T."/>
            <person name="Mueller-Roeber B."/>
            <person name="Pagarete A."/>
            <person name="Parker M."/>
            <person name="Probert I."/>
            <person name="Quesneville H."/>
            <person name="Raines C."/>
            <person name="Rensing S.A."/>
            <person name="Riano-Pachon D.M."/>
            <person name="Richier S."/>
            <person name="Rokitta S."/>
            <person name="Shiraiwa Y."/>
            <person name="Soanes D.M."/>
            <person name="van der Giezen M."/>
            <person name="Wahlund T.M."/>
            <person name="Williams B."/>
            <person name="Wilson W."/>
            <person name="Wolfe G."/>
            <person name="Wurch L.L."/>
        </authorList>
    </citation>
    <scope>NUCLEOTIDE SEQUENCE</scope>
</reference>
<keyword evidence="1" id="KW-0472">Membrane</keyword>
<keyword evidence="1" id="KW-1133">Transmembrane helix</keyword>